<dbReference type="CDD" id="cd00383">
    <property type="entry name" value="trans_reg_C"/>
    <property type="match status" value="1"/>
</dbReference>
<dbReference type="InterPro" id="IPR036388">
    <property type="entry name" value="WH-like_DNA-bd_sf"/>
</dbReference>
<keyword evidence="2" id="KW-0716">Sensory transduction</keyword>
<evidence type="ECO:0000256" key="7">
    <source>
        <dbReference type="ARBA" id="ARBA00040348"/>
    </source>
</evidence>
<evidence type="ECO:0000256" key="9">
    <source>
        <dbReference type="PROSITE-ProRule" id="PRU01091"/>
    </source>
</evidence>
<dbReference type="Pfam" id="PF00486">
    <property type="entry name" value="Trans_reg_C"/>
    <property type="match status" value="1"/>
</dbReference>
<dbReference type="Gene3D" id="3.40.50.2300">
    <property type="match status" value="1"/>
</dbReference>
<dbReference type="RefSeq" id="WP_115312506.1">
    <property type="nucleotide sequence ID" value="NZ_CP066042.1"/>
</dbReference>
<evidence type="ECO:0000256" key="2">
    <source>
        <dbReference type="ARBA" id="ARBA00022606"/>
    </source>
</evidence>
<dbReference type="Proteomes" id="UP000255425">
    <property type="component" value="Unassembled WGS sequence"/>
</dbReference>
<dbReference type="PROSITE" id="PS50110">
    <property type="entry name" value="RESPONSE_REGULATORY"/>
    <property type="match status" value="1"/>
</dbReference>
<dbReference type="InterPro" id="IPR001789">
    <property type="entry name" value="Sig_transdc_resp-reg_receiver"/>
</dbReference>
<dbReference type="AlphaFoldDB" id="A0A380GYJ7"/>
<dbReference type="GO" id="GO:0000976">
    <property type="term" value="F:transcription cis-regulatory region binding"/>
    <property type="evidence" value="ECO:0007669"/>
    <property type="project" value="TreeGrafter"/>
</dbReference>
<keyword evidence="13" id="KW-1185">Reference proteome</keyword>
<dbReference type="SMART" id="SM00448">
    <property type="entry name" value="REC"/>
    <property type="match status" value="1"/>
</dbReference>
<dbReference type="GO" id="GO:0032993">
    <property type="term" value="C:protein-DNA complex"/>
    <property type="evidence" value="ECO:0007669"/>
    <property type="project" value="TreeGrafter"/>
</dbReference>
<dbReference type="GO" id="GO:0000156">
    <property type="term" value="F:phosphorelay response regulator activity"/>
    <property type="evidence" value="ECO:0007669"/>
    <property type="project" value="TreeGrafter"/>
</dbReference>
<organism evidence="12 13">
    <name type="scientific">Staphylococcus saccharolyticus</name>
    <dbReference type="NCBI Taxonomy" id="33028"/>
    <lineage>
        <taxon>Bacteria</taxon>
        <taxon>Bacillati</taxon>
        <taxon>Bacillota</taxon>
        <taxon>Bacilli</taxon>
        <taxon>Bacillales</taxon>
        <taxon>Staphylococcaceae</taxon>
        <taxon>Staphylococcus</taxon>
    </lineage>
</organism>
<sequence>MYNFMIVDDEESIVSFIEENLHLERFNTIIAYNGHEVLEKLNDTIHLIVLDIKMPFLNGFEVAQSLKNGAIPIIFLTAKDNLDTRLKCFSLGAKDYLSKPFYMEELIVIIKNVLNRDVSLKKFNNVKKIRDLIINYDNFSIFVNEKTIEMTRKEFEIIKLLSLNSQFYFSKDQIYDAINFEKLGSTQVVAEHIRKIRKQLSQYSDYEYIDTKWGVGYKWLE</sequence>
<protein>
    <recommendedName>
        <fullName evidence="7">Response regulator SaeR</fullName>
    </recommendedName>
</protein>
<dbReference type="Gene3D" id="1.10.10.10">
    <property type="entry name" value="Winged helix-like DNA-binding domain superfamily/Winged helix DNA-binding domain"/>
    <property type="match status" value="1"/>
</dbReference>
<dbReference type="PROSITE" id="PS51755">
    <property type="entry name" value="OMPR_PHOB"/>
    <property type="match status" value="1"/>
</dbReference>
<dbReference type="PANTHER" id="PTHR48111:SF2">
    <property type="entry name" value="RESPONSE REGULATOR SAER"/>
    <property type="match status" value="1"/>
</dbReference>
<dbReference type="PANTHER" id="PTHR48111">
    <property type="entry name" value="REGULATOR OF RPOS"/>
    <property type="match status" value="1"/>
</dbReference>
<dbReference type="InterPro" id="IPR039420">
    <property type="entry name" value="WalR-like"/>
</dbReference>
<gene>
    <name evidence="12" type="primary">phoP_1</name>
    <name evidence="12" type="ORF">NCTC11807_00182</name>
</gene>
<accession>A0A380GYJ7</accession>
<dbReference type="GO" id="GO:0006355">
    <property type="term" value="P:regulation of DNA-templated transcription"/>
    <property type="evidence" value="ECO:0007669"/>
    <property type="project" value="InterPro"/>
</dbReference>
<evidence type="ECO:0000259" key="11">
    <source>
        <dbReference type="PROSITE" id="PS51755"/>
    </source>
</evidence>
<keyword evidence="3" id="KW-0902">Two-component regulatory system</keyword>
<dbReference type="Pfam" id="PF00072">
    <property type="entry name" value="Response_reg"/>
    <property type="match status" value="1"/>
</dbReference>
<name>A0A380GYJ7_9STAP</name>
<dbReference type="InterPro" id="IPR001867">
    <property type="entry name" value="OmpR/PhoB-type_DNA-bd"/>
</dbReference>
<dbReference type="SMART" id="SM00862">
    <property type="entry name" value="Trans_reg_C"/>
    <property type="match status" value="1"/>
</dbReference>
<dbReference type="GO" id="GO:0005829">
    <property type="term" value="C:cytosol"/>
    <property type="evidence" value="ECO:0007669"/>
    <property type="project" value="TreeGrafter"/>
</dbReference>
<dbReference type="GeneID" id="63935275"/>
<feature type="modified residue" description="4-aspartylphosphate" evidence="8">
    <location>
        <position position="51"/>
    </location>
</feature>
<feature type="domain" description="Response regulatory" evidence="10">
    <location>
        <begin position="3"/>
        <end position="114"/>
    </location>
</feature>
<evidence type="ECO:0000256" key="8">
    <source>
        <dbReference type="PROSITE-ProRule" id="PRU00169"/>
    </source>
</evidence>
<evidence type="ECO:0000256" key="1">
    <source>
        <dbReference type="ARBA" id="ARBA00022553"/>
    </source>
</evidence>
<evidence type="ECO:0000256" key="4">
    <source>
        <dbReference type="ARBA" id="ARBA00023015"/>
    </source>
</evidence>
<evidence type="ECO:0000313" key="12">
    <source>
        <dbReference type="EMBL" id="SUM67384.1"/>
    </source>
</evidence>
<evidence type="ECO:0000259" key="10">
    <source>
        <dbReference type="PROSITE" id="PS50110"/>
    </source>
</evidence>
<dbReference type="InterPro" id="IPR011006">
    <property type="entry name" value="CheY-like_superfamily"/>
</dbReference>
<feature type="domain" description="OmpR/PhoB-type" evidence="11">
    <location>
        <begin position="124"/>
        <end position="221"/>
    </location>
</feature>
<evidence type="ECO:0000256" key="6">
    <source>
        <dbReference type="ARBA" id="ARBA00023163"/>
    </source>
</evidence>
<keyword evidence="4" id="KW-0805">Transcription regulation</keyword>
<dbReference type="SUPFAM" id="SSF52172">
    <property type="entry name" value="CheY-like"/>
    <property type="match status" value="1"/>
</dbReference>
<reference evidence="12 13" key="1">
    <citation type="submission" date="2018-06" db="EMBL/GenBank/DDBJ databases">
        <authorList>
            <consortium name="Pathogen Informatics"/>
            <person name="Doyle S."/>
        </authorList>
    </citation>
    <scope>NUCLEOTIDE SEQUENCE [LARGE SCALE GENOMIC DNA]</scope>
    <source>
        <strain evidence="12 13">NCTC11807</strain>
    </source>
</reference>
<keyword evidence="6" id="KW-0804">Transcription</keyword>
<dbReference type="EMBL" id="UHDZ01000001">
    <property type="protein sequence ID" value="SUM67384.1"/>
    <property type="molecule type" value="Genomic_DNA"/>
</dbReference>
<dbReference type="CDD" id="cd17574">
    <property type="entry name" value="REC_OmpR"/>
    <property type="match status" value="1"/>
</dbReference>
<feature type="DNA-binding region" description="OmpR/PhoB-type" evidence="9">
    <location>
        <begin position="124"/>
        <end position="221"/>
    </location>
</feature>
<proteinExistence type="predicted"/>
<keyword evidence="5 9" id="KW-0238">DNA-binding</keyword>
<evidence type="ECO:0000256" key="3">
    <source>
        <dbReference type="ARBA" id="ARBA00023012"/>
    </source>
</evidence>
<evidence type="ECO:0000313" key="13">
    <source>
        <dbReference type="Proteomes" id="UP000255425"/>
    </source>
</evidence>
<keyword evidence="1 8" id="KW-0597">Phosphoprotein</keyword>
<evidence type="ECO:0000256" key="5">
    <source>
        <dbReference type="ARBA" id="ARBA00023125"/>
    </source>
</evidence>